<dbReference type="STRING" id="1759059.ATE48_02710"/>
<dbReference type="Proteomes" id="UP000092498">
    <property type="component" value="Chromosome"/>
</dbReference>
<keyword evidence="1" id="KW-1133">Transmembrane helix</keyword>
<name>A0A1B1AEC2_9PROT</name>
<evidence type="ECO:0000256" key="1">
    <source>
        <dbReference type="SAM" id="Phobius"/>
    </source>
</evidence>
<dbReference type="RefSeq" id="WP_066767554.1">
    <property type="nucleotide sequence ID" value="NZ_CP013244.1"/>
</dbReference>
<keyword evidence="3" id="KW-1185">Reference proteome</keyword>
<dbReference type="KEGG" id="cbot:ATE48_02710"/>
<feature type="transmembrane region" description="Helical" evidence="1">
    <location>
        <begin position="12"/>
        <end position="30"/>
    </location>
</feature>
<reference evidence="2 3" key="1">
    <citation type="submission" date="2015-11" db="EMBL/GenBank/DDBJ databases">
        <title>Whole-Genome Sequence of Candidatus Oderbacter manganicum from the National Park Lower Oder Valley, Germany.</title>
        <authorList>
            <person name="Braun B."/>
            <person name="Liere K."/>
            <person name="Szewzyk U."/>
        </authorList>
    </citation>
    <scope>NUCLEOTIDE SEQUENCE [LARGE SCALE GENOMIC DNA]</scope>
    <source>
        <strain evidence="2 3">OTSz_A_272</strain>
    </source>
</reference>
<dbReference type="EMBL" id="CP013244">
    <property type="protein sequence ID" value="ANP44910.1"/>
    <property type="molecule type" value="Genomic_DNA"/>
</dbReference>
<proteinExistence type="predicted"/>
<dbReference type="InParanoid" id="A0A1B1AEC2"/>
<evidence type="ECO:0000313" key="2">
    <source>
        <dbReference type="EMBL" id="ANP44910.1"/>
    </source>
</evidence>
<organism evidence="2 3">
    <name type="scientific">Candidatus Viadribacter manganicus</name>
    <dbReference type="NCBI Taxonomy" id="1759059"/>
    <lineage>
        <taxon>Bacteria</taxon>
        <taxon>Pseudomonadati</taxon>
        <taxon>Pseudomonadota</taxon>
        <taxon>Alphaproteobacteria</taxon>
        <taxon>Hyphomonadales</taxon>
        <taxon>Hyphomonadaceae</taxon>
        <taxon>Candidatus Viadribacter</taxon>
    </lineage>
</organism>
<gene>
    <name evidence="2" type="ORF">ATE48_02710</name>
</gene>
<keyword evidence="1" id="KW-0472">Membrane</keyword>
<protein>
    <submittedName>
        <fullName evidence="2">Uncharacterized protein</fullName>
    </submittedName>
</protein>
<feature type="transmembrane region" description="Helical" evidence="1">
    <location>
        <begin position="50"/>
        <end position="71"/>
    </location>
</feature>
<accession>A0A1B1AEC2</accession>
<keyword evidence="1" id="KW-0812">Transmembrane</keyword>
<sequence>MSKAPPPPRSGVTGLLWVFCATALLIGLGFDLGAGARVKFWIGDQPGSAAAVGATAVLFVLLATQAARFALGRRRKFEEEHADDPHA</sequence>
<evidence type="ECO:0000313" key="3">
    <source>
        <dbReference type="Proteomes" id="UP000092498"/>
    </source>
</evidence>
<dbReference type="AlphaFoldDB" id="A0A1B1AEC2"/>